<dbReference type="EMBL" id="BLAL01000018">
    <property type="protein sequence ID" value="GES76092.1"/>
    <property type="molecule type" value="Genomic_DNA"/>
</dbReference>
<gene>
    <name evidence="3" type="ORF">RCL2_000349600</name>
    <name evidence="2" type="ORF">RclHR1_02920016</name>
</gene>
<comment type="caution">
    <text evidence="2">The sequence shown here is derived from an EMBL/GenBank/DDBJ whole genome shotgun (WGS) entry which is preliminary data.</text>
</comment>
<dbReference type="Proteomes" id="UP000247702">
    <property type="component" value="Unassembled WGS sequence"/>
</dbReference>
<dbReference type="AlphaFoldDB" id="A0A2Z6RK91"/>
<proteinExistence type="predicted"/>
<sequence length="87" mass="10102">MLQGGFVYKKEKKKDRIINNIGMLADGLDPYEISASIEEADTTVGWQDYWEDEDPVDPTNWQSEYSEDSSNSNEDPDYPYLESVEWI</sequence>
<reference evidence="2 4" key="1">
    <citation type="submission" date="2017-11" db="EMBL/GenBank/DDBJ databases">
        <title>The genome of Rhizophagus clarus HR1 reveals common genetic basis of auxotrophy among arbuscular mycorrhizal fungi.</title>
        <authorList>
            <person name="Kobayashi Y."/>
        </authorList>
    </citation>
    <scope>NUCLEOTIDE SEQUENCE [LARGE SCALE GENOMIC DNA]</scope>
    <source>
        <strain evidence="2 4">HR1</strain>
    </source>
</reference>
<keyword evidence="4" id="KW-1185">Reference proteome</keyword>
<evidence type="ECO:0000256" key="1">
    <source>
        <dbReference type="SAM" id="MobiDB-lite"/>
    </source>
</evidence>
<name>A0A2Z6RK91_9GLOM</name>
<dbReference type="Proteomes" id="UP000615446">
    <property type="component" value="Unassembled WGS sequence"/>
</dbReference>
<protein>
    <submittedName>
        <fullName evidence="2">Uncharacterized protein</fullName>
    </submittedName>
</protein>
<reference evidence="3" key="2">
    <citation type="submission" date="2019-10" db="EMBL/GenBank/DDBJ databases">
        <title>Conservation and host-specific expression of non-tandemly repeated heterogenous ribosome RNA gene in arbuscular mycorrhizal fungi.</title>
        <authorList>
            <person name="Maeda T."/>
            <person name="Kobayashi Y."/>
            <person name="Nakagawa T."/>
            <person name="Ezawa T."/>
            <person name="Yamaguchi K."/>
            <person name="Bino T."/>
            <person name="Nishimoto Y."/>
            <person name="Shigenobu S."/>
            <person name="Kawaguchi M."/>
        </authorList>
    </citation>
    <scope>NUCLEOTIDE SEQUENCE</scope>
    <source>
        <strain evidence="3">HR1</strain>
    </source>
</reference>
<dbReference type="EMBL" id="BEXD01002135">
    <property type="protein sequence ID" value="GBB97131.1"/>
    <property type="molecule type" value="Genomic_DNA"/>
</dbReference>
<evidence type="ECO:0000313" key="3">
    <source>
        <dbReference type="EMBL" id="GES76092.1"/>
    </source>
</evidence>
<feature type="region of interest" description="Disordered" evidence="1">
    <location>
        <begin position="47"/>
        <end position="87"/>
    </location>
</feature>
<evidence type="ECO:0000313" key="4">
    <source>
        <dbReference type="Proteomes" id="UP000247702"/>
    </source>
</evidence>
<evidence type="ECO:0000313" key="2">
    <source>
        <dbReference type="EMBL" id="GBB97131.1"/>
    </source>
</evidence>
<organism evidence="2 4">
    <name type="scientific">Rhizophagus clarus</name>
    <dbReference type="NCBI Taxonomy" id="94130"/>
    <lineage>
        <taxon>Eukaryota</taxon>
        <taxon>Fungi</taxon>
        <taxon>Fungi incertae sedis</taxon>
        <taxon>Mucoromycota</taxon>
        <taxon>Glomeromycotina</taxon>
        <taxon>Glomeromycetes</taxon>
        <taxon>Glomerales</taxon>
        <taxon>Glomeraceae</taxon>
        <taxon>Rhizophagus</taxon>
    </lineage>
</organism>
<accession>A0A2Z6RK91</accession>